<evidence type="ECO:0000256" key="2">
    <source>
        <dbReference type="SAM" id="MobiDB-lite"/>
    </source>
</evidence>
<dbReference type="CDD" id="cd11293">
    <property type="entry name" value="gelsolin_S4_like"/>
    <property type="match status" value="1"/>
</dbReference>
<feature type="compositionally biased region" description="Low complexity" evidence="2">
    <location>
        <begin position="140"/>
        <end position="149"/>
    </location>
</feature>
<dbReference type="PROSITE" id="PS51089">
    <property type="entry name" value="HP"/>
    <property type="match status" value="1"/>
</dbReference>
<evidence type="ECO:0000256" key="1">
    <source>
        <dbReference type="ARBA" id="ARBA00008418"/>
    </source>
</evidence>
<dbReference type="Gene3D" id="1.10.950.10">
    <property type="entry name" value="Villin headpiece domain"/>
    <property type="match status" value="1"/>
</dbReference>
<organism evidence="4 5">
    <name type="scientific">Tegillarca granosa</name>
    <name type="common">Malaysian cockle</name>
    <name type="synonym">Anadara granosa</name>
    <dbReference type="NCBI Taxonomy" id="220873"/>
    <lineage>
        <taxon>Eukaryota</taxon>
        <taxon>Metazoa</taxon>
        <taxon>Spiralia</taxon>
        <taxon>Lophotrochozoa</taxon>
        <taxon>Mollusca</taxon>
        <taxon>Bivalvia</taxon>
        <taxon>Autobranchia</taxon>
        <taxon>Pteriomorphia</taxon>
        <taxon>Arcoida</taxon>
        <taxon>Arcoidea</taxon>
        <taxon>Arcidae</taxon>
        <taxon>Tegillarca</taxon>
    </lineage>
</organism>
<accession>A0ABQ9FSW8</accession>
<dbReference type="Gene3D" id="3.40.20.10">
    <property type="entry name" value="Severin"/>
    <property type="match status" value="4"/>
</dbReference>
<dbReference type="InterPro" id="IPR029006">
    <property type="entry name" value="ADF-H/Gelsolin-like_dom_sf"/>
</dbReference>
<comment type="similarity">
    <text evidence="1">Belongs to the villin/gelsolin family.</text>
</comment>
<dbReference type="Pfam" id="PF02209">
    <property type="entry name" value="VHP"/>
    <property type="match status" value="1"/>
</dbReference>
<reference evidence="4 5" key="1">
    <citation type="submission" date="2022-12" db="EMBL/GenBank/DDBJ databases">
        <title>Chromosome-level genome of Tegillarca granosa.</title>
        <authorList>
            <person name="Kim J."/>
        </authorList>
    </citation>
    <scope>NUCLEOTIDE SEQUENCE [LARGE SCALE GENOMIC DNA]</scope>
    <source>
        <strain evidence="4">Teg-2019</strain>
        <tissue evidence="4">Adductor muscle</tissue>
    </source>
</reference>
<gene>
    <name evidence="4" type="ORF">KUTeg_001948</name>
</gene>
<dbReference type="Proteomes" id="UP001217089">
    <property type="component" value="Unassembled WGS sequence"/>
</dbReference>
<evidence type="ECO:0000259" key="3">
    <source>
        <dbReference type="PROSITE" id="PS51089"/>
    </source>
</evidence>
<dbReference type="PANTHER" id="PTHR11977:SF45">
    <property type="entry name" value="SUPERVILLIN"/>
    <property type="match status" value="1"/>
</dbReference>
<feature type="region of interest" description="Disordered" evidence="2">
    <location>
        <begin position="120"/>
        <end position="157"/>
    </location>
</feature>
<dbReference type="EMBL" id="JARBDR010000141">
    <property type="protein sequence ID" value="KAJ8320361.1"/>
    <property type="molecule type" value="Genomic_DNA"/>
</dbReference>
<dbReference type="Pfam" id="PF00626">
    <property type="entry name" value="Gelsolin"/>
    <property type="match status" value="2"/>
</dbReference>
<dbReference type="PRINTS" id="PR00597">
    <property type="entry name" value="GELSOLIN"/>
</dbReference>
<sequence length="895" mass="102972">MARYVTCLSNFQQDNKLLQASKCRLLDVKLVNFILIRLNALKQSGETEWKKKVVKELDFQPGAVQEVKMREKKVDAMPRPSSIADRLNMLETSQIGWKGRVEESDAKMFTLEHKLGGQAEESPLVAKLKRKTRNKESESESGSELNSPSTPTKDWPKIPYPDLVIAGPPIVQAEPKVEVVQEEEEQKGPTKVELFDMNDDHLQSFFQVRQSTELTDKIDVTVDDMNDLFISANDMYVFAKDAGFAQAALAGLASTENFAKVSLRKTDETSSQISTSRLEPYKDLMLLHVKGRRRVQVRLVEPCAKSVNSGDCYILVMKDKVINWVGEYCNVIEKAKAADVATVIWQKKDLGCKMATSVTTVEEKRQHLGPGKVFWKALGGMEKVEPAGPTEEDELYENHIVETNMIYQMVENALVPYKEYWGTQPKVIVFDFGSEMYVWQGKSVKPDQRKIGVKLARQLWERGYDYSNSDINPLCPLLSKAEDMEGFIREQDIVTLGINVWHVLEYDHFQVPEHSQGQFHDGDTYVVRWQYMITNKERCAYFFWQGKESTINEKGASALMTVELDEERGPQVRVPEGKEMPCFLNLFDGNMIIHKGKREDESTNTQGCWRCYCLRGDYESEMYLMEIEMGIKNLRSRSSFLFLNVKTGLMYVWHGCKSPTHIRKMAVSAAERLKQKCPLEVGLGPKVQIEYKEMKEGSETLDFWKLMNVTRNDRSLYWSLLTDNSEYKHTLRLFSMSSVSGVFEVHEILNPSRTPDYVSSYPVLQSDLYKTSQPEKNPDNPPKAYTVYAGVEPLLFTNLFPYWDVDETARMLNLRDGKVDDELTPLEEVLERVTQAKYSFDELMERPLPEGVDPLRLESYLEDEEFEEVLEMTKEEFYAMPSWKQSKLKKDVNLF</sequence>
<keyword evidence="5" id="KW-1185">Reference proteome</keyword>
<proteinExistence type="inferred from homology"/>
<name>A0ABQ9FSW8_TEGGR</name>
<comment type="caution">
    <text evidence="4">The sequence shown here is derived from an EMBL/GenBank/DDBJ whole genome shotgun (WGS) entry which is preliminary data.</text>
</comment>
<dbReference type="InterPro" id="IPR003128">
    <property type="entry name" value="Villin_headpiece"/>
</dbReference>
<dbReference type="InterPro" id="IPR036886">
    <property type="entry name" value="Villin_headpiece_dom_sf"/>
</dbReference>
<protein>
    <recommendedName>
        <fullName evidence="3">HP domain-containing protein</fullName>
    </recommendedName>
</protein>
<dbReference type="PANTHER" id="PTHR11977">
    <property type="entry name" value="VILLIN"/>
    <property type="match status" value="1"/>
</dbReference>
<dbReference type="InterPro" id="IPR007123">
    <property type="entry name" value="Gelsolin-like_dom"/>
</dbReference>
<dbReference type="SMART" id="SM00153">
    <property type="entry name" value="VHP"/>
    <property type="match status" value="1"/>
</dbReference>
<dbReference type="SUPFAM" id="SSF55753">
    <property type="entry name" value="Actin depolymerizing proteins"/>
    <property type="match status" value="3"/>
</dbReference>
<dbReference type="SMART" id="SM00262">
    <property type="entry name" value="GEL"/>
    <property type="match status" value="3"/>
</dbReference>
<dbReference type="SUPFAM" id="SSF47050">
    <property type="entry name" value="VHP, Villin headpiece domain"/>
    <property type="match status" value="1"/>
</dbReference>
<evidence type="ECO:0000313" key="5">
    <source>
        <dbReference type="Proteomes" id="UP001217089"/>
    </source>
</evidence>
<feature type="domain" description="HP" evidence="3">
    <location>
        <begin position="832"/>
        <end position="895"/>
    </location>
</feature>
<evidence type="ECO:0000313" key="4">
    <source>
        <dbReference type="EMBL" id="KAJ8320361.1"/>
    </source>
</evidence>
<dbReference type="InterPro" id="IPR007122">
    <property type="entry name" value="Villin/Gelsolin"/>
</dbReference>